<dbReference type="PANTHER" id="PTHR46268:SF6">
    <property type="entry name" value="UNIVERSAL STRESS PROTEIN UP12"/>
    <property type="match status" value="1"/>
</dbReference>
<dbReference type="InterPro" id="IPR006015">
    <property type="entry name" value="Universal_stress_UspA"/>
</dbReference>
<gene>
    <name evidence="3" type="ORF">ASZ90_015046</name>
</gene>
<evidence type="ECO:0000313" key="3">
    <source>
        <dbReference type="EMBL" id="KUG15293.1"/>
    </source>
</evidence>
<comment type="caution">
    <text evidence="3">The sequence shown here is derived from an EMBL/GenBank/DDBJ whole genome shotgun (WGS) entry which is preliminary data.</text>
</comment>
<dbReference type="AlphaFoldDB" id="A0A0W8F3A9"/>
<comment type="similarity">
    <text evidence="1">Belongs to the universal stress protein A family.</text>
</comment>
<dbReference type="PRINTS" id="PR01438">
    <property type="entry name" value="UNVRSLSTRESS"/>
</dbReference>
<protein>
    <recommendedName>
        <fullName evidence="2">UspA domain-containing protein</fullName>
    </recommendedName>
</protein>
<dbReference type="PANTHER" id="PTHR46268">
    <property type="entry name" value="STRESS RESPONSE PROTEIN NHAX"/>
    <property type="match status" value="1"/>
</dbReference>
<name>A0A0W8F3A9_9ZZZZ</name>
<organism evidence="3">
    <name type="scientific">hydrocarbon metagenome</name>
    <dbReference type="NCBI Taxonomy" id="938273"/>
    <lineage>
        <taxon>unclassified sequences</taxon>
        <taxon>metagenomes</taxon>
        <taxon>ecological metagenomes</taxon>
    </lineage>
</organism>
<dbReference type="InterPro" id="IPR014729">
    <property type="entry name" value="Rossmann-like_a/b/a_fold"/>
</dbReference>
<dbReference type="PIRSF" id="PIRSF006276">
    <property type="entry name" value="UspA"/>
    <property type="match status" value="1"/>
</dbReference>
<dbReference type="InterPro" id="IPR006016">
    <property type="entry name" value="UspA"/>
</dbReference>
<dbReference type="Gene3D" id="3.40.50.620">
    <property type="entry name" value="HUPs"/>
    <property type="match status" value="1"/>
</dbReference>
<dbReference type="CDD" id="cd00293">
    <property type="entry name" value="USP-like"/>
    <property type="match status" value="1"/>
</dbReference>
<sequence>MFQHILVAIDGSKISDHALMTAIEEARVWKAQVHAVYVVETGLFSSLPMDNTWEIMYSMLEKEGNKALDAAREIARTHGVQMETYVKQGHAGNEIVKAATELPVDLVVMGSHGKSEVDRILLGSVSAFVVANSPKTVMVVRSSQ</sequence>
<evidence type="ECO:0000256" key="1">
    <source>
        <dbReference type="ARBA" id="ARBA00008791"/>
    </source>
</evidence>
<feature type="domain" description="UspA" evidence="2">
    <location>
        <begin position="1"/>
        <end position="141"/>
    </location>
</feature>
<accession>A0A0W8F3A9</accession>
<dbReference type="Pfam" id="PF00582">
    <property type="entry name" value="Usp"/>
    <property type="match status" value="1"/>
</dbReference>
<dbReference type="EMBL" id="LNQE01001568">
    <property type="protein sequence ID" value="KUG15293.1"/>
    <property type="molecule type" value="Genomic_DNA"/>
</dbReference>
<evidence type="ECO:0000259" key="2">
    <source>
        <dbReference type="Pfam" id="PF00582"/>
    </source>
</evidence>
<proteinExistence type="inferred from homology"/>
<reference evidence="3" key="1">
    <citation type="journal article" date="2015" name="Proc. Natl. Acad. Sci. U.S.A.">
        <title>Networks of energetic and metabolic interactions define dynamics in microbial communities.</title>
        <authorList>
            <person name="Embree M."/>
            <person name="Liu J.K."/>
            <person name="Al-Bassam M.M."/>
            <person name="Zengler K."/>
        </authorList>
    </citation>
    <scope>NUCLEOTIDE SEQUENCE</scope>
</reference>
<dbReference type="SUPFAM" id="SSF52402">
    <property type="entry name" value="Adenine nucleotide alpha hydrolases-like"/>
    <property type="match status" value="1"/>
</dbReference>